<gene>
    <name evidence="2" type="ORF">KsCSTR_02220</name>
</gene>
<dbReference type="RefSeq" id="WP_164994344.1">
    <property type="nucleotide sequence ID" value="NZ_CP049055.1"/>
</dbReference>
<sequence>MTFSKEWEAQFAAGSHFSQYPWSDLVALVMRHANPKKYDHKVKVLELGPGVGANIPFFLDKGFEYHAIEGSETAVKYMKHKFGDNIEVIAGDFTSLIPYEENTFDLIIDRGAITCNRMYGVKKAIEKSASILKSGGMYIGIDWYSTIHPFSKYGVEVEPNTRIDIPIGTFKNTGTVHFFTEDELRSLFYKDFYIMYLEHKTYSTIIPDRESGWASYNIVAKRRK</sequence>
<dbReference type="AlphaFoldDB" id="A0A6G7GJJ9"/>
<reference evidence="2 3" key="1">
    <citation type="submission" date="2020-02" db="EMBL/GenBank/DDBJ databases">
        <title>Newly sequenced genome of strain CSTR1 showed variability in Candidatus Kuenenia stuttgartiensis genomes.</title>
        <authorList>
            <person name="Ding C."/>
            <person name="Adrian L."/>
        </authorList>
    </citation>
    <scope>NUCLEOTIDE SEQUENCE [LARGE SCALE GENOMIC DNA]</scope>
    <source>
        <strain evidence="2 3">CSTR1</strain>
    </source>
</reference>
<dbReference type="EMBL" id="CP049055">
    <property type="protein sequence ID" value="QII09601.1"/>
    <property type="molecule type" value="Genomic_DNA"/>
</dbReference>
<evidence type="ECO:0000259" key="1">
    <source>
        <dbReference type="Pfam" id="PF08241"/>
    </source>
</evidence>
<dbReference type="InterPro" id="IPR029063">
    <property type="entry name" value="SAM-dependent_MTases_sf"/>
</dbReference>
<dbReference type="SUPFAM" id="SSF53335">
    <property type="entry name" value="S-adenosyl-L-methionine-dependent methyltransferases"/>
    <property type="match status" value="1"/>
</dbReference>
<name>A0A6G7GJJ9_KUEST</name>
<dbReference type="Pfam" id="PF08241">
    <property type="entry name" value="Methyltransf_11"/>
    <property type="match status" value="1"/>
</dbReference>
<feature type="domain" description="Methyltransferase type 11" evidence="1">
    <location>
        <begin position="45"/>
        <end position="139"/>
    </location>
</feature>
<protein>
    <recommendedName>
        <fullName evidence="1">Methyltransferase type 11 domain-containing protein</fullName>
    </recommendedName>
</protein>
<dbReference type="Proteomes" id="UP000501926">
    <property type="component" value="Chromosome"/>
</dbReference>
<dbReference type="InterPro" id="IPR013216">
    <property type="entry name" value="Methyltransf_11"/>
</dbReference>
<evidence type="ECO:0000313" key="3">
    <source>
        <dbReference type="Proteomes" id="UP000501926"/>
    </source>
</evidence>
<proteinExistence type="predicted"/>
<accession>A0A6G7GJJ9</accession>
<organism evidence="2 3">
    <name type="scientific">Kuenenia stuttgartiensis</name>
    <dbReference type="NCBI Taxonomy" id="174633"/>
    <lineage>
        <taxon>Bacteria</taxon>
        <taxon>Pseudomonadati</taxon>
        <taxon>Planctomycetota</taxon>
        <taxon>Candidatus Brocadiia</taxon>
        <taxon>Candidatus Brocadiales</taxon>
        <taxon>Candidatus Brocadiaceae</taxon>
        <taxon>Candidatus Kuenenia</taxon>
    </lineage>
</organism>
<dbReference type="CDD" id="cd02440">
    <property type="entry name" value="AdoMet_MTases"/>
    <property type="match status" value="1"/>
</dbReference>
<evidence type="ECO:0000313" key="2">
    <source>
        <dbReference type="EMBL" id="QII09601.1"/>
    </source>
</evidence>
<dbReference type="Gene3D" id="3.40.50.150">
    <property type="entry name" value="Vaccinia Virus protein VP39"/>
    <property type="match status" value="1"/>
</dbReference>